<reference evidence="2 3" key="1">
    <citation type="journal article" date="2013" name="Nat. Commun.">
        <title>The evolution and pathogenic mechanisms of the rice sheath blight pathogen.</title>
        <authorList>
            <person name="Zheng A."/>
            <person name="Lin R."/>
            <person name="Xu L."/>
            <person name="Qin P."/>
            <person name="Tang C."/>
            <person name="Ai P."/>
            <person name="Zhang D."/>
            <person name="Liu Y."/>
            <person name="Sun Z."/>
            <person name="Feng H."/>
            <person name="Wang Y."/>
            <person name="Chen Y."/>
            <person name="Liang X."/>
            <person name="Fu R."/>
            <person name="Li Q."/>
            <person name="Zhang J."/>
            <person name="Yu X."/>
            <person name="Xie Z."/>
            <person name="Ding L."/>
            <person name="Guan P."/>
            <person name="Tang J."/>
            <person name="Liang Y."/>
            <person name="Wang S."/>
            <person name="Deng Q."/>
            <person name="Li S."/>
            <person name="Zhu J."/>
            <person name="Wang L."/>
            <person name="Liu H."/>
            <person name="Li P."/>
        </authorList>
    </citation>
    <scope>NUCLEOTIDE SEQUENCE [LARGE SCALE GENOMIC DNA]</scope>
    <source>
        <strain evidence="3">AG-1 IA</strain>
    </source>
</reference>
<dbReference type="AlphaFoldDB" id="L8X5H7"/>
<organism evidence="2 3">
    <name type="scientific">Thanatephorus cucumeris (strain AG1-IA)</name>
    <name type="common">Rice sheath blight fungus</name>
    <name type="synonym">Rhizoctonia solani</name>
    <dbReference type="NCBI Taxonomy" id="983506"/>
    <lineage>
        <taxon>Eukaryota</taxon>
        <taxon>Fungi</taxon>
        <taxon>Dikarya</taxon>
        <taxon>Basidiomycota</taxon>
        <taxon>Agaricomycotina</taxon>
        <taxon>Agaricomycetes</taxon>
        <taxon>Cantharellales</taxon>
        <taxon>Ceratobasidiaceae</taxon>
        <taxon>Rhizoctonia</taxon>
        <taxon>Rhizoctonia solani AG-1</taxon>
    </lineage>
</organism>
<evidence type="ECO:0000313" key="2">
    <source>
        <dbReference type="EMBL" id="ELU45465.1"/>
    </source>
</evidence>
<evidence type="ECO:0000256" key="1">
    <source>
        <dbReference type="SAM" id="MobiDB-lite"/>
    </source>
</evidence>
<sequence>MSMHWNNLVPSQLEGDGYLGEILYEDLIEHDGVDAQSLHALASDMFDMTPKQERDLAHAYTHHTHTKYDSATPPLSPSTTISSLPTEEHDSLDEPELLISREDVKRGKQPELEEIQLEEYVQDDSDWYGMEYALEQSRYDHPGLASVWPPSAGESSTVSLVLWVYVRASLIYAGFQVGCRIYRNVRWVYLPRGCYVLLGRKNAVAIVPLRMPSTPERIIMQLMFGGRSLNIKSVRLDVLVSVFEKNVLPV</sequence>
<dbReference type="OrthoDB" id="3247675at2759"/>
<comment type="caution">
    <text evidence="2">The sequence shown here is derived from an EMBL/GenBank/DDBJ whole genome shotgun (WGS) entry which is preliminary data.</text>
</comment>
<feature type="region of interest" description="Disordered" evidence="1">
    <location>
        <begin position="63"/>
        <end position="93"/>
    </location>
</feature>
<dbReference type="HOGENOM" id="CLU_1111972_0_0_1"/>
<gene>
    <name evidence="2" type="ORF">AG1IA_00509</name>
</gene>
<accession>L8X5H7</accession>
<evidence type="ECO:0000313" key="3">
    <source>
        <dbReference type="Proteomes" id="UP000011668"/>
    </source>
</evidence>
<protein>
    <submittedName>
        <fullName evidence="2">Uncharacterized protein</fullName>
    </submittedName>
</protein>
<name>L8X5H7_THACA</name>
<keyword evidence="3" id="KW-1185">Reference proteome</keyword>
<proteinExistence type="predicted"/>
<dbReference type="EMBL" id="AFRT01000076">
    <property type="protein sequence ID" value="ELU45465.1"/>
    <property type="molecule type" value="Genomic_DNA"/>
</dbReference>
<dbReference type="Proteomes" id="UP000011668">
    <property type="component" value="Unassembled WGS sequence"/>
</dbReference>